<name>A0A7W6NA19_9HYPH</name>
<evidence type="ECO:0000313" key="2">
    <source>
        <dbReference type="EMBL" id="MBB4050427.1"/>
    </source>
</evidence>
<dbReference type="EMBL" id="JACIEW010000001">
    <property type="protein sequence ID" value="MBB4050427.1"/>
    <property type="molecule type" value="Genomic_DNA"/>
</dbReference>
<evidence type="ECO:0000313" key="3">
    <source>
        <dbReference type="Proteomes" id="UP000547011"/>
    </source>
</evidence>
<feature type="region of interest" description="Disordered" evidence="1">
    <location>
        <begin position="36"/>
        <end position="57"/>
    </location>
</feature>
<dbReference type="AlphaFoldDB" id="A0A7W6NA19"/>
<keyword evidence="3" id="KW-1185">Reference proteome</keyword>
<evidence type="ECO:0000256" key="1">
    <source>
        <dbReference type="SAM" id="MobiDB-lite"/>
    </source>
</evidence>
<reference evidence="2 3" key="1">
    <citation type="submission" date="2020-08" db="EMBL/GenBank/DDBJ databases">
        <title>Genomic Encyclopedia of Type Strains, Phase IV (KMG-IV): sequencing the most valuable type-strain genomes for metagenomic binning, comparative biology and taxonomic classification.</title>
        <authorList>
            <person name="Goeker M."/>
        </authorList>
    </citation>
    <scope>NUCLEOTIDE SEQUENCE [LARGE SCALE GENOMIC DNA]</scope>
    <source>
        <strain evidence="2 3">DSM 23447</strain>
    </source>
</reference>
<gene>
    <name evidence="2" type="ORF">GGR20_000045</name>
</gene>
<dbReference type="Proteomes" id="UP000547011">
    <property type="component" value="Unassembled WGS sequence"/>
</dbReference>
<comment type="caution">
    <text evidence="2">The sequence shown here is derived from an EMBL/GenBank/DDBJ whole genome shotgun (WGS) entry which is preliminary data.</text>
</comment>
<accession>A0A7W6NA19</accession>
<protein>
    <submittedName>
        <fullName evidence="2">Uncharacterized protein</fullName>
    </submittedName>
</protein>
<organism evidence="2 3">
    <name type="scientific">Devosia subaequoris</name>
    <dbReference type="NCBI Taxonomy" id="395930"/>
    <lineage>
        <taxon>Bacteria</taxon>
        <taxon>Pseudomonadati</taxon>
        <taxon>Pseudomonadota</taxon>
        <taxon>Alphaproteobacteria</taxon>
        <taxon>Hyphomicrobiales</taxon>
        <taxon>Devosiaceae</taxon>
        <taxon>Devosia</taxon>
    </lineage>
</organism>
<dbReference type="RefSeq" id="WP_183309249.1">
    <property type="nucleotide sequence ID" value="NZ_JACIEW010000001.1"/>
</dbReference>
<sequence length="57" mass="6512">MPQTCIDPDPYAELDNRADAFELSEDFRKPTRIQRARLPASRTTQTRLSGPGRRIPV</sequence>
<proteinExistence type="predicted"/>